<dbReference type="InterPro" id="IPR004260">
    <property type="entry name" value="Pyr-dimer_DNA_glycosylase"/>
</dbReference>
<protein>
    <submittedName>
        <fullName evidence="1">Uncharacterized protein</fullName>
    </submittedName>
</protein>
<organism evidence="1">
    <name type="scientific">viral metagenome</name>
    <dbReference type="NCBI Taxonomy" id="1070528"/>
    <lineage>
        <taxon>unclassified sequences</taxon>
        <taxon>metagenomes</taxon>
        <taxon>organismal metagenomes</taxon>
    </lineage>
</organism>
<reference evidence="1" key="1">
    <citation type="journal article" date="2020" name="Nature">
        <title>Giant virus diversity and host interactions through global metagenomics.</title>
        <authorList>
            <person name="Schulz F."/>
            <person name="Roux S."/>
            <person name="Paez-Espino D."/>
            <person name="Jungbluth S."/>
            <person name="Walsh D.A."/>
            <person name="Denef V.J."/>
            <person name="McMahon K.D."/>
            <person name="Konstantinidis K.T."/>
            <person name="Eloe-Fadrosh E.A."/>
            <person name="Kyrpides N.C."/>
            <person name="Woyke T."/>
        </authorList>
    </citation>
    <scope>NUCLEOTIDE SEQUENCE</scope>
    <source>
        <strain evidence="1">GVMAG-M-3300014204-73</strain>
    </source>
</reference>
<sequence length="236" mass="28158">MVNTFLVHLNYTESAKLLDHKRLPNQRREAFQILCHIQRLKAIGTYLQQPLPSDPYLWYDWIRKIIREYRKISADQDGRLVRINQQWQFISNKDPSILPETVELEIVYGYIYHPAVLMWLGYEESLKEYLTAHITISIARGVKNNMQCYETHNATRPPWTLDPSFITRHRTILLQKEIDRHETPWYQHIPDFIDPLTPKRYFWPFTPSLGPTARNQGESDPNGKYRVRIKITIKLK</sequence>
<dbReference type="EMBL" id="MN739177">
    <property type="protein sequence ID" value="QHS92326.1"/>
    <property type="molecule type" value="Genomic_DNA"/>
</dbReference>
<accession>A0A6C0BJH6</accession>
<dbReference type="Pfam" id="PF03013">
    <property type="entry name" value="Pyr_excise"/>
    <property type="match status" value="1"/>
</dbReference>
<proteinExistence type="predicted"/>
<name>A0A6C0BJH6_9ZZZZ</name>
<evidence type="ECO:0000313" key="1">
    <source>
        <dbReference type="EMBL" id="QHS92326.1"/>
    </source>
</evidence>
<dbReference type="AlphaFoldDB" id="A0A6C0BJH6"/>